<evidence type="ECO:0000313" key="1">
    <source>
        <dbReference type="EMBL" id="VDR41567.1"/>
    </source>
</evidence>
<protein>
    <submittedName>
        <fullName evidence="1">Uncharacterized protein</fullName>
    </submittedName>
</protein>
<dbReference type="AlphaFoldDB" id="A0A3P8KW57"/>
<evidence type="ECO:0000313" key="2">
    <source>
        <dbReference type="Proteomes" id="UP000280036"/>
    </source>
</evidence>
<dbReference type="Proteomes" id="UP000280036">
    <property type="component" value="Unassembled WGS sequence"/>
</dbReference>
<reference evidence="1 2" key="1">
    <citation type="submission" date="2018-12" db="EMBL/GenBank/DDBJ databases">
        <authorList>
            <consortium name="Pathogen Informatics"/>
        </authorList>
    </citation>
    <scope>NUCLEOTIDE SEQUENCE [LARGE SCALE GENOMIC DNA]</scope>
    <source>
        <strain evidence="1 2">NCTC10126</strain>
    </source>
</reference>
<sequence length="37" mass="4667">MNMWVKRSIEFENYKSEASLLTTLHFYNFQIFYVFRL</sequence>
<organism evidence="1 2">
    <name type="scientific">Mycoplasmopsis caviae</name>
    <dbReference type="NCBI Taxonomy" id="55603"/>
    <lineage>
        <taxon>Bacteria</taxon>
        <taxon>Bacillati</taxon>
        <taxon>Mycoplasmatota</taxon>
        <taxon>Mycoplasmoidales</taxon>
        <taxon>Metamycoplasmataceae</taxon>
        <taxon>Mycoplasmopsis</taxon>
    </lineage>
</organism>
<gene>
    <name evidence="1" type="ORF">NCTC10126_00044</name>
</gene>
<proteinExistence type="predicted"/>
<dbReference type="EMBL" id="UZVY01000001">
    <property type="protein sequence ID" value="VDR41567.1"/>
    <property type="molecule type" value="Genomic_DNA"/>
</dbReference>
<accession>A0A3P8KW57</accession>
<name>A0A3P8KW57_9BACT</name>